<evidence type="ECO:0000256" key="9">
    <source>
        <dbReference type="ARBA" id="ARBA00023125"/>
    </source>
</evidence>
<keyword evidence="7" id="KW-0378">Hydrolase</keyword>
<dbReference type="GO" id="GO:0016787">
    <property type="term" value="F:hydrolase activity"/>
    <property type="evidence" value="ECO:0007669"/>
    <property type="project" value="UniProtKB-KW"/>
</dbReference>
<dbReference type="InterPro" id="IPR036397">
    <property type="entry name" value="RNaseH_sf"/>
</dbReference>
<evidence type="ECO:0000256" key="3">
    <source>
        <dbReference type="ARBA" id="ARBA00022722"/>
    </source>
</evidence>
<keyword evidence="2" id="KW-0963">Cytoplasm</keyword>
<keyword evidence="8" id="KW-0460">Magnesium</keyword>
<organism evidence="12">
    <name type="scientific">freshwater metagenome</name>
    <dbReference type="NCBI Taxonomy" id="449393"/>
    <lineage>
        <taxon>unclassified sequences</taxon>
        <taxon>metagenomes</taxon>
        <taxon>ecological metagenomes</taxon>
    </lineage>
</organism>
<evidence type="ECO:0000256" key="6">
    <source>
        <dbReference type="ARBA" id="ARBA00022763"/>
    </source>
</evidence>
<gene>
    <name evidence="12" type="ORF">UFOPK3124_01102</name>
</gene>
<name>A0A6J6ZQD5_9ZZZZ</name>
<keyword evidence="11" id="KW-0234">DNA repair</keyword>
<dbReference type="GO" id="GO:0004520">
    <property type="term" value="F:DNA endonuclease activity"/>
    <property type="evidence" value="ECO:0007669"/>
    <property type="project" value="InterPro"/>
</dbReference>
<dbReference type="PANTHER" id="PTHR30194:SF3">
    <property type="entry name" value="CROSSOVER JUNCTION ENDODEOXYRIBONUCLEASE RUVC"/>
    <property type="match status" value="1"/>
</dbReference>
<evidence type="ECO:0000256" key="1">
    <source>
        <dbReference type="ARBA" id="ARBA00009518"/>
    </source>
</evidence>
<dbReference type="PANTHER" id="PTHR30194">
    <property type="entry name" value="CROSSOVER JUNCTION ENDODEOXYRIBONUCLEASE RUVC"/>
    <property type="match status" value="1"/>
</dbReference>
<evidence type="ECO:0000256" key="4">
    <source>
        <dbReference type="ARBA" id="ARBA00022723"/>
    </source>
</evidence>
<dbReference type="GO" id="GO:0006310">
    <property type="term" value="P:DNA recombination"/>
    <property type="evidence" value="ECO:0007669"/>
    <property type="project" value="UniProtKB-KW"/>
</dbReference>
<evidence type="ECO:0000313" key="12">
    <source>
        <dbReference type="EMBL" id="CAB4822356.1"/>
    </source>
</evidence>
<keyword evidence="3" id="KW-0540">Nuclease</keyword>
<dbReference type="InterPro" id="IPR012337">
    <property type="entry name" value="RNaseH-like_sf"/>
</dbReference>
<dbReference type="GO" id="GO:0003677">
    <property type="term" value="F:DNA binding"/>
    <property type="evidence" value="ECO:0007669"/>
    <property type="project" value="UniProtKB-KW"/>
</dbReference>
<accession>A0A6J6ZQD5</accession>
<evidence type="ECO:0000256" key="7">
    <source>
        <dbReference type="ARBA" id="ARBA00022801"/>
    </source>
</evidence>
<evidence type="ECO:0000256" key="11">
    <source>
        <dbReference type="ARBA" id="ARBA00023204"/>
    </source>
</evidence>
<keyword evidence="10" id="KW-0233">DNA recombination</keyword>
<evidence type="ECO:0000256" key="5">
    <source>
        <dbReference type="ARBA" id="ARBA00022759"/>
    </source>
</evidence>
<keyword evidence="4" id="KW-0479">Metal-binding</keyword>
<dbReference type="FunFam" id="3.30.420.10:FF:000002">
    <property type="entry name" value="Crossover junction endodeoxyribonuclease RuvC"/>
    <property type="match status" value="1"/>
</dbReference>
<reference evidence="12" key="1">
    <citation type="submission" date="2020-05" db="EMBL/GenBank/DDBJ databases">
        <authorList>
            <person name="Chiriac C."/>
            <person name="Salcher M."/>
            <person name="Ghai R."/>
            <person name="Kavagutti S V."/>
        </authorList>
    </citation>
    <scope>NUCLEOTIDE SEQUENCE</scope>
</reference>
<dbReference type="PRINTS" id="PR00696">
    <property type="entry name" value="RSOLVASERUVC"/>
</dbReference>
<dbReference type="Pfam" id="PF02075">
    <property type="entry name" value="RuvC"/>
    <property type="match status" value="1"/>
</dbReference>
<dbReference type="GO" id="GO:0006281">
    <property type="term" value="P:DNA repair"/>
    <property type="evidence" value="ECO:0007669"/>
    <property type="project" value="UniProtKB-KW"/>
</dbReference>
<dbReference type="Gene3D" id="3.30.420.10">
    <property type="entry name" value="Ribonuclease H-like superfamily/Ribonuclease H"/>
    <property type="match status" value="1"/>
</dbReference>
<comment type="similarity">
    <text evidence="1">Belongs to the RuvC family.</text>
</comment>
<proteinExistence type="inferred from homology"/>
<sequence>MARLTASQLAVILANKAKAAGGGVRAVEKAAGIERVLAIDPALRNTGWSVLEKDGRDLKAVAYGVISNSAKLLHSGCLVAIREQLSEVIREHRPTVCAIEATIYVQSFKTAIVLGTARAACLIAAAEHGLAIYEYAPREVKQAAVGRGAAQKDQVAFMIRSMLRLRETPPPDAADALAVGIAHFQNADASAATGRESKRV</sequence>
<dbReference type="EMBL" id="CAFAAY010000110">
    <property type="protein sequence ID" value="CAB4822356.1"/>
    <property type="molecule type" value="Genomic_DNA"/>
</dbReference>
<evidence type="ECO:0000256" key="10">
    <source>
        <dbReference type="ARBA" id="ARBA00023172"/>
    </source>
</evidence>
<dbReference type="CDD" id="cd16962">
    <property type="entry name" value="RuvC"/>
    <property type="match status" value="1"/>
</dbReference>
<protein>
    <submittedName>
        <fullName evidence="12">Unannotated protein</fullName>
    </submittedName>
</protein>
<keyword evidence="6" id="KW-0227">DNA damage</keyword>
<keyword evidence="5" id="KW-0255">Endonuclease</keyword>
<evidence type="ECO:0000256" key="2">
    <source>
        <dbReference type="ARBA" id="ARBA00022490"/>
    </source>
</evidence>
<keyword evidence="9" id="KW-0238">DNA-binding</keyword>
<dbReference type="AlphaFoldDB" id="A0A6J6ZQD5"/>
<dbReference type="InterPro" id="IPR002176">
    <property type="entry name" value="X-over_junc_endoDNase_RuvC"/>
</dbReference>
<dbReference type="GO" id="GO:0046872">
    <property type="term" value="F:metal ion binding"/>
    <property type="evidence" value="ECO:0007669"/>
    <property type="project" value="UniProtKB-KW"/>
</dbReference>
<evidence type="ECO:0000256" key="8">
    <source>
        <dbReference type="ARBA" id="ARBA00022842"/>
    </source>
</evidence>
<dbReference type="HAMAP" id="MF_00034">
    <property type="entry name" value="RuvC"/>
    <property type="match status" value="1"/>
</dbReference>
<dbReference type="NCBIfam" id="TIGR00228">
    <property type="entry name" value="ruvC"/>
    <property type="match status" value="1"/>
</dbReference>
<dbReference type="SUPFAM" id="SSF53098">
    <property type="entry name" value="Ribonuclease H-like"/>
    <property type="match status" value="1"/>
</dbReference>